<comment type="subunit">
    <text evidence="6">Part of the 30S ribosomal subunit.</text>
</comment>
<dbReference type="NCBIfam" id="TIGR03635">
    <property type="entry name" value="uS17_bact"/>
    <property type="match status" value="1"/>
</dbReference>
<dbReference type="HAMAP" id="MF_01345_B">
    <property type="entry name" value="Ribosomal_uS17_B"/>
    <property type="match status" value="1"/>
</dbReference>
<protein>
    <recommendedName>
        <fullName evidence="6">Small ribosomal subunit protein uS17</fullName>
    </recommendedName>
</protein>
<dbReference type="AlphaFoldDB" id="A0A0L0MK66"/>
<dbReference type="PANTHER" id="PTHR10744">
    <property type="entry name" value="40S RIBOSOMAL PROTEIN S11 FAMILY MEMBER"/>
    <property type="match status" value="1"/>
</dbReference>
<dbReference type="OrthoDB" id="9811714at2"/>
<dbReference type="Pfam" id="PF00366">
    <property type="entry name" value="Ribosomal_S17"/>
    <property type="match status" value="1"/>
</dbReference>
<evidence type="ECO:0000256" key="3">
    <source>
        <dbReference type="ARBA" id="ARBA00022884"/>
    </source>
</evidence>
<dbReference type="InterPro" id="IPR019984">
    <property type="entry name" value="Ribosomal_uS17_bact/chlr"/>
</dbReference>
<dbReference type="PANTHER" id="PTHR10744:SF1">
    <property type="entry name" value="SMALL RIBOSOMAL SUBUNIT PROTEIN US17M"/>
    <property type="match status" value="1"/>
</dbReference>
<dbReference type="PATRIC" id="fig|198422.3.peg.81"/>
<proteinExistence type="inferred from homology"/>
<keyword evidence="2 6" id="KW-0699">rRNA-binding</keyword>
<dbReference type="EMBL" id="JPSQ01000002">
    <property type="protein sequence ID" value="KND62783.1"/>
    <property type="molecule type" value="Genomic_DNA"/>
</dbReference>
<dbReference type="GO" id="GO:0003735">
    <property type="term" value="F:structural constituent of ribosome"/>
    <property type="evidence" value="ECO:0007669"/>
    <property type="project" value="UniProtKB-UniRule"/>
</dbReference>
<evidence type="ECO:0000256" key="2">
    <source>
        <dbReference type="ARBA" id="ARBA00022730"/>
    </source>
</evidence>
<evidence type="ECO:0000256" key="6">
    <source>
        <dbReference type="HAMAP-Rule" id="MF_01345"/>
    </source>
</evidence>
<comment type="similarity">
    <text evidence="1 6">Belongs to the universal ribosomal protein uS17 family.</text>
</comment>
<organism evidence="7 8">
    <name type="scientific">Candidatus Phytoplasma phoenicium</name>
    <dbReference type="NCBI Taxonomy" id="198422"/>
    <lineage>
        <taxon>Bacteria</taxon>
        <taxon>Bacillati</taxon>
        <taxon>Mycoplasmatota</taxon>
        <taxon>Mollicutes</taxon>
        <taxon>Acholeplasmatales</taxon>
        <taxon>Acholeplasmataceae</taxon>
        <taxon>Candidatus Phytoplasma</taxon>
        <taxon>16SrIX (Pigeon pea witches'-broom group)</taxon>
    </lineage>
</organism>
<keyword evidence="4 6" id="KW-0689">Ribosomal protein</keyword>
<dbReference type="InterPro" id="IPR000266">
    <property type="entry name" value="Ribosomal_uS17"/>
</dbReference>
<dbReference type="NCBIfam" id="NF004123">
    <property type="entry name" value="PRK05610.1"/>
    <property type="match status" value="1"/>
</dbReference>
<keyword evidence="3 6" id="KW-0694">RNA-binding</keyword>
<sequence>MRNERKVLSGTVVSNKMQKTITVEVNYYKKANFYDKKIKKTHKFYVHDQDEIAKIGDKVDFMETRPFSKTKKFRLLNIISSPSTKEKQL</sequence>
<evidence type="ECO:0000256" key="4">
    <source>
        <dbReference type="ARBA" id="ARBA00022980"/>
    </source>
</evidence>
<dbReference type="GO" id="GO:0019843">
    <property type="term" value="F:rRNA binding"/>
    <property type="evidence" value="ECO:0007669"/>
    <property type="project" value="UniProtKB-UniRule"/>
</dbReference>
<dbReference type="RefSeq" id="WP_050336958.1">
    <property type="nucleotide sequence ID" value="NZ_JPSQ01000002.1"/>
</dbReference>
<evidence type="ECO:0000256" key="1">
    <source>
        <dbReference type="ARBA" id="ARBA00010254"/>
    </source>
</evidence>
<dbReference type="SUPFAM" id="SSF50249">
    <property type="entry name" value="Nucleic acid-binding proteins"/>
    <property type="match status" value="1"/>
</dbReference>
<evidence type="ECO:0000256" key="5">
    <source>
        <dbReference type="ARBA" id="ARBA00023274"/>
    </source>
</evidence>
<reference evidence="7 8" key="1">
    <citation type="journal article" date="2015" name="BMC Microbiol.">
        <title>'Candidatus Phytoplasma phoenicium' associated with almond witches'-broom disease: from draft genome to genetic diversity among strain populations.</title>
        <authorList>
            <person name="Quaglino F."/>
            <person name="Kube M."/>
            <person name="Jawhari M."/>
            <person name="Abou-Jawdah Y."/>
            <person name="Siewert C."/>
            <person name="Choueiri E."/>
            <person name="Sobh H."/>
            <person name="Casati P."/>
            <person name="Tedeschi R."/>
            <person name="Molino Lova M."/>
            <person name="Alma A."/>
            <person name="Bianco P.A."/>
        </authorList>
    </citation>
    <scope>NUCLEOTIDE SEQUENCE [LARGE SCALE GENOMIC DNA]</scope>
    <source>
        <strain evidence="7 8">SA213</strain>
    </source>
</reference>
<evidence type="ECO:0000313" key="7">
    <source>
        <dbReference type="EMBL" id="KND62783.1"/>
    </source>
</evidence>
<keyword evidence="8" id="KW-1185">Reference proteome</keyword>
<dbReference type="CDD" id="cd00364">
    <property type="entry name" value="Ribosomal_uS17"/>
    <property type="match status" value="1"/>
</dbReference>
<dbReference type="Gene3D" id="2.40.50.140">
    <property type="entry name" value="Nucleic acid-binding proteins"/>
    <property type="match status" value="1"/>
</dbReference>
<comment type="function">
    <text evidence="6">One of the primary rRNA binding proteins, it binds specifically to the 5'-end of 16S ribosomal RNA.</text>
</comment>
<evidence type="ECO:0000313" key="8">
    <source>
        <dbReference type="Proteomes" id="UP000037086"/>
    </source>
</evidence>
<dbReference type="PRINTS" id="PR00973">
    <property type="entry name" value="RIBOSOMALS17"/>
</dbReference>
<comment type="caution">
    <text evidence="7">The sequence shown here is derived from an EMBL/GenBank/DDBJ whole genome shotgun (WGS) entry which is preliminary data.</text>
</comment>
<gene>
    <name evidence="6 7" type="primary">rpsQ</name>
    <name evidence="7" type="ORF">AlmWB_00370</name>
</gene>
<name>A0A0L0MK66_9MOLU</name>
<keyword evidence="5 6" id="KW-0687">Ribonucleoprotein</keyword>
<dbReference type="GO" id="GO:0022627">
    <property type="term" value="C:cytosolic small ribosomal subunit"/>
    <property type="evidence" value="ECO:0007669"/>
    <property type="project" value="UniProtKB-UniRule"/>
</dbReference>
<dbReference type="Proteomes" id="UP000037086">
    <property type="component" value="Unassembled WGS sequence"/>
</dbReference>
<dbReference type="GO" id="GO:0006412">
    <property type="term" value="P:translation"/>
    <property type="evidence" value="ECO:0007669"/>
    <property type="project" value="UniProtKB-UniRule"/>
</dbReference>
<accession>A0A0L0MK66</accession>
<dbReference type="InterPro" id="IPR012340">
    <property type="entry name" value="NA-bd_OB-fold"/>
</dbReference>